<dbReference type="AlphaFoldDB" id="A0A166KK98"/>
<feature type="compositionally biased region" description="Low complexity" evidence="1">
    <location>
        <begin position="145"/>
        <end position="154"/>
    </location>
</feature>
<feature type="compositionally biased region" description="Pro residues" evidence="1">
    <location>
        <begin position="98"/>
        <end position="113"/>
    </location>
</feature>
<feature type="region of interest" description="Disordered" evidence="1">
    <location>
        <begin position="31"/>
        <end position="50"/>
    </location>
</feature>
<feature type="compositionally biased region" description="Pro residues" evidence="1">
    <location>
        <begin position="130"/>
        <end position="144"/>
    </location>
</feature>
<accession>A0A166KK98</accession>
<evidence type="ECO:0000313" key="2">
    <source>
        <dbReference type="EMBL" id="KZP21990.1"/>
    </source>
</evidence>
<feature type="compositionally biased region" description="Basic residues" evidence="1">
    <location>
        <begin position="180"/>
        <end position="190"/>
    </location>
</feature>
<keyword evidence="3" id="KW-1185">Reference proteome</keyword>
<dbReference type="Proteomes" id="UP000076532">
    <property type="component" value="Unassembled WGS sequence"/>
</dbReference>
<dbReference type="EMBL" id="KV417543">
    <property type="protein sequence ID" value="KZP21990.1"/>
    <property type="molecule type" value="Genomic_DNA"/>
</dbReference>
<proteinExistence type="predicted"/>
<dbReference type="PRINTS" id="PR01217">
    <property type="entry name" value="PRICHEXTENSN"/>
</dbReference>
<evidence type="ECO:0000256" key="1">
    <source>
        <dbReference type="SAM" id="MobiDB-lite"/>
    </source>
</evidence>
<name>A0A166KK98_9AGAM</name>
<feature type="region of interest" description="Disordered" evidence="1">
    <location>
        <begin position="59"/>
        <end position="190"/>
    </location>
</feature>
<reference evidence="2 3" key="1">
    <citation type="journal article" date="2016" name="Mol. Biol. Evol.">
        <title>Comparative Genomics of Early-Diverging Mushroom-Forming Fungi Provides Insights into the Origins of Lignocellulose Decay Capabilities.</title>
        <authorList>
            <person name="Nagy L.G."/>
            <person name="Riley R."/>
            <person name="Tritt A."/>
            <person name="Adam C."/>
            <person name="Daum C."/>
            <person name="Floudas D."/>
            <person name="Sun H."/>
            <person name="Yadav J.S."/>
            <person name="Pangilinan J."/>
            <person name="Larsson K.H."/>
            <person name="Matsuura K."/>
            <person name="Barry K."/>
            <person name="Labutti K."/>
            <person name="Kuo R."/>
            <person name="Ohm R.A."/>
            <person name="Bhattacharya S.S."/>
            <person name="Shirouzu T."/>
            <person name="Yoshinaga Y."/>
            <person name="Martin F.M."/>
            <person name="Grigoriev I.V."/>
            <person name="Hibbett D.S."/>
        </authorList>
    </citation>
    <scope>NUCLEOTIDE SEQUENCE [LARGE SCALE GENOMIC DNA]</scope>
    <source>
        <strain evidence="2 3">CBS 109695</strain>
    </source>
</reference>
<gene>
    <name evidence="2" type="ORF">FIBSPDRAFT_890792</name>
</gene>
<evidence type="ECO:0000313" key="3">
    <source>
        <dbReference type="Proteomes" id="UP000076532"/>
    </source>
</evidence>
<organism evidence="2 3">
    <name type="scientific">Athelia psychrophila</name>
    <dbReference type="NCBI Taxonomy" id="1759441"/>
    <lineage>
        <taxon>Eukaryota</taxon>
        <taxon>Fungi</taxon>
        <taxon>Dikarya</taxon>
        <taxon>Basidiomycota</taxon>
        <taxon>Agaricomycotina</taxon>
        <taxon>Agaricomycetes</taxon>
        <taxon>Agaricomycetidae</taxon>
        <taxon>Atheliales</taxon>
        <taxon>Atheliaceae</taxon>
        <taxon>Athelia</taxon>
    </lineage>
</organism>
<feature type="compositionally biased region" description="Low complexity" evidence="1">
    <location>
        <begin position="62"/>
        <end position="82"/>
    </location>
</feature>
<sequence>MIEIRELWVQTSQGPGCNVTASGPPLFVDAAARGSVNGPHPPHSPAETAHSYAELASPMPTSASHFAPAHQSHAPAHQLSAHIHQPSCRAPPASRLRPPAPRTRPRPPAPRTRPPASHACSTSPHAVPCQPHPCGPPRPHPPAPRMRCARPTPASASPTHARTPPALRTRSRPPATCMRPVRRQPHSRARQLHAPLRLPSRRARLPSLICISQGAPGSFALPGCYVRARGHAGGRVRLAYVAGNASVPPVHAQLRAVWLRFLAGQHRAVQLLSFDPEDETPNF</sequence>
<protein>
    <submittedName>
        <fullName evidence="2">Uncharacterized protein</fullName>
    </submittedName>
</protein>